<evidence type="ECO:0000313" key="12">
    <source>
        <dbReference type="Proteomes" id="UP000319449"/>
    </source>
</evidence>
<evidence type="ECO:0000256" key="2">
    <source>
        <dbReference type="ARBA" id="ARBA00003924"/>
    </source>
</evidence>
<comment type="caution">
    <text evidence="8">Lacks conserved residue(s) required for the propagation of feature annotation.</text>
</comment>
<evidence type="ECO:0000256" key="7">
    <source>
        <dbReference type="ARBA" id="ARBA00023239"/>
    </source>
</evidence>
<evidence type="ECO:0000256" key="6">
    <source>
        <dbReference type="ARBA" id="ARBA00012060"/>
    </source>
</evidence>
<comment type="subunit">
    <text evidence="5 8">Homododecamer.</text>
</comment>
<dbReference type="Gene3D" id="3.40.50.9100">
    <property type="entry name" value="Dehydroquinase, class II"/>
    <property type="match status" value="1"/>
</dbReference>
<evidence type="ECO:0000256" key="5">
    <source>
        <dbReference type="ARBA" id="ARBA00011193"/>
    </source>
</evidence>
<dbReference type="InterPro" id="IPR036441">
    <property type="entry name" value="DHquinase_II_sf"/>
</dbReference>
<dbReference type="PANTHER" id="PTHR21272:SF3">
    <property type="entry name" value="CATABOLIC 3-DEHYDROQUINASE"/>
    <property type="match status" value="1"/>
</dbReference>
<accession>A0A562V7Y0</accession>
<dbReference type="NCBIfam" id="TIGR01088">
    <property type="entry name" value="aroQ"/>
    <property type="match status" value="1"/>
</dbReference>
<comment type="catalytic activity">
    <reaction evidence="1 8">
        <text>3-dehydroquinate = 3-dehydroshikimate + H2O</text>
        <dbReference type="Rhea" id="RHEA:21096"/>
        <dbReference type="ChEBI" id="CHEBI:15377"/>
        <dbReference type="ChEBI" id="CHEBI:16630"/>
        <dbReference type="ChEBI" id="CHEBI:32364"/>
        <dbReference type="EC" id="4.2.1.10"/>
    </reaction>
</comment>
<comment type="pathway">
    <text evidence="3 8">Metabolic intermediate biosynthesis; chorismate biosynthesis; chorismate from D-erythrose 4-phosphate and phosphoenolpyruvate: step 3/7.</text>
</comment>
<feature type="binding site" evidence="8">
    <location>
        <position position="86"/>
    </location>
    <ligand>
        <name>substrate</name>
    </ligand>
</feature>
<reference evidence="11 12" key="1">
    <citation type="submission" date="2019-07" db="EMBL/GenBank/DDBJ databases">
        <title>Genomic Encyclopedia of Archaeal and Bacterial Type Strains, Phase II (KMG-II): from individual species to whole genera.</title>
        <authorList>
            <person name="Goeker M."/>
        </authorList>
    </citation>
    <scope>NUCLEOTIDE SEQUENCE [LARGE SCALE GENOMIC DNA]</scope>
    <source>
        <strain evidence="11 12">ATCC BAA-1139</strain>
    </source>
</reference>
<feature type="binding site" evidence="8">
    <location>
        <position position="73"/>
    </location>
    <ligand>
        <name>substrate</name>
    </ligand>
</feature>
<evidence type="ECO:0000256" key="8">
    <source>
        <dbReference type="HAMAP-Rule" id="MF_00169"/>
    </source>
</evidence>
<evidence type="ECO:0000313" key="11">
    <source>
        <dbReference type="EMBL" id="TWJ14010.1"/>
    </source>
</evidence>
<dbReference type="PANTHER" id="PTHR21272">
    <property type="entry name" value="CATABOLIC 3-DEHYDROQUINASE"/>
    <property type="match status" value="1"/>
</dbReference>
<proteinExistence type="inferred from homology"/>
<dbReference type="HAMAP" id="MF_00169">
    <property type="entry name" value="AroQ"/>
    <property type="match status" value="1"/>
</dbReference>
<feature type="binding site" evidence="8">
    <location>
        <begin position="100"/>
        <end position="101"/>
    </location>
    <ligand>
        <name>substrate</name>
    </ligand>
</feature>
<dbReference type="NCBIfam" id="NF003805">
    <property type="entry name" value="PRK05395.1-2"/>
    <property type="match status" value="1"/>
</dbReference>
<dbReference type="InterPro" id="IPR018509">
    <property type="entry name" value="DHquinase_II_CS"/>
</dbReference>
<dbReference type="RefSeq" id="WP_145025316.1">
    <property type="nucleotide sequence ID" value="NZ_VLLN01000032.1"/>
</dbReference>
<dbReference type="EMBL" id="VLLN01000032">
    <property type="protein sequence ID" value="TWJ14010.1"/>
    <property type="molecule type" value="Genomic_DNA"/>
</dbReference>
<dbReference type="GO" id="GO:0009423">
    <property type="term" value="P:chorismate biosynthetic process"/>
    <property type="evidence" value="ECO:0007669"/>
    <property type="project" value="UniProtKB-UniRule"/>
</dbReference>
<evidence type="ECO:0000256" key="9">
    <source>
        <dbReference type="PIRSR" id="PIRSR001399-1"/>
    </source>
</evidence>
<evidence type="ECO:0000256" key="1">
    <source>
        <dbReference type="ARBA" id="ARBA00001864"/>
    </source>
</evidence>
<feature type="site" description="Transition state stabilizer" evidence="8 10">
    <location>
        <position position="17"/>
    </location>
</feature>
<keyword evidence="8" id="KW-0057">Aromatic amino acid biosynthesis</keyword>
<feature type="binding site" evidence="8">
    <location>
        <position position="110"/>
    </location>
    <ligand>
        <name>substrate</name>
    </ligand>
</feature>
<dbReference type="PIRSF" id="PIRSF001399">
    <property type="entry name" value="DHquinase_II"/>
    <property type="match status" value="1"/>
</dbReference>
<evidence type="ECO:0000256" key="3">
    <source>
        <dbReference type="ARBA" id="ARBA00004902"/>
    </source>
</evidence>
<feature type="active site" description="Proton acceptor" evidence="8 9">
    <location>
        <position position="22"/>
    </location>
</feature>
<evidence type="ECO:0000256" key="4">
    <source>
        <dbReference type="ARBA" id="ARBA00011037"/>
    </source>
</evidence>
<dbReference type="GO" id="GO:0008652">
    <property type="term" value="P:amino acid biosynthetic process"/>
    <property type="evidence" value="ECO:0007669"/>
    <property type="project" value="UniProtKB-KW"/>
</dbReference>
<organism evidence="11 12">
    <name type="scientific">Geobacter argillaceus</name>
    <dbReference type="NCBI Taxonomy" id="345631"/>
    <lineage>
        <taxon>Bacteria</taxon>
        <taxon>Pseudomonadati</taxon>
        <taxon>Thermodesulfobacteriota</taxon>
        <taxon>Desulfuromonadia</taxon>
        <taxon>Geobacterales</taxon>
        <taxon>Geobacteraceae</taxon>
        <taxon>Geobacter</taxon>
    </lineage>
</organism>
<dbReference type="PROSITE" id="PS01029">
    <property type="entry name" value="DEHYDROQUINASE_II"/>
    <property type="match status" value="1"/>
</dbReference>
<dbReference type="CDD" id="cd00466">
    <property type="entry name" value="DHQase_II"/>
    <property type="match status" value="1"/>
</dbReference>
<dbReference type="OrthoDB" id="9790793at2"/>
<keyword evidence="12" id="KW-1185">Reference proteome</keyword>
<sequence>MKILVLNGPNLNLLGTREPGIYGKATLGEIDAALAALASELGVEIESYQSNSEGALIDKIHSAVGTCRGILINPAGYTNFSISIRDAIASVALPTVEVHLSNIHSREEFRHKSMIAPVAVGQITGFGMDSYLLGLRALVSHINR</sequence>
<dbReference type="EC" id="4.2.1.10" evidence="6 8"/>
<dbReference type="UniPathway" id="UPA00053">
    <property type="reaction ID" value="UER00086"/>
</dbReference>
<feature type="active site" description="Proton donor" evidence="8 9">
    <location>
        <position position="99"/>
    </location>
</feature>
<dbReference type="Pfam" id="PF01220">
    <property type="entry name" value="DHquinase_II"/>
    <property type="match status" value="1"/>
</dbReference>
<evidence type="ECO:0000256" key="10">
    <source>
        <dbReference type="PIRSR" id="PIRSR001399-3"/>
    </source>
</evidence>
<comment type="function">
    <text evidence="2 8">Catalyzes a trans-dehydration via an enolate intermediate.</text>
</comment>
<comment type="caution">
    <text evidence="11">The sequence shown here is derived from an EMBL/GenBank/DDBJ whole genome shotgun (WGS) entry which is preliminary data.</text>
</comment>
<dbReference type="SUPFAM" id="SSF52304">
    <property type="entry name" value="Type II 3-dehydroquinate dehydratase"/>
    <property type="match status" value="1"/>
</dbReference>
<dbReference type="Proteomes" id="UP000319449">
    <property type="component" value="Unassembled WGS sequence"/>
</dbReference>
<protein>
    <recommendedName>
        <fullName evidence="6 8">3-dehydroquinate dehydratase</fullName>
        <shortName evidence="8">3-dehydroquinase</shortName>
        <ecNumber evidence="6 8">4.2.1.10</ecNumber>
    </recommendedName>
    <alternativeName>
        <fullName evidence="8">Type II DHQase</fullName>
    </alternativeName>
</protein>
<gene>
    <name evidence="8" type="primary">aroQ</name>
    <name evidence="11" type="ORF">JN12_03581</name>
</gene>
<dbReference type="GO" id="GO:0019631">
    <property type="term" value="P:quinate catabolic process"/>
    <property type="evidence" value="ECO:0007669"/>
    <property type="project" value="TreeGrafter"/>
</dbReference>
<dbReference type="GO" id="GO:0003855">
    <property type="term" value="F:3-dehydroquinate dehydratase activity"/>
    <property type="evidence" value="ECO:0007669"/>
    <property type="project" value="UniProtKB-UniRule"/>
</dbReference>
<dbReference type="NCBIfam" id="NF003807">
    <property type="entry name" value="PRK05395.1-4"/>
    <property type="match status" value="1"/>
</dbReference>
<dbReference type="InterPro" id="IPR001874">
    <property type="entry name" value="DHquinase_II"/>
</dbReference>
<comment type="similarity">
    <text evidence="4 8">Belongs to the type-II 3-dehydroquinase family.</text>
</comment>
<dbReference type="NCBIfam" id="NF003806">
    <property type="entry name" value="PRK05395.1-3"/>
    <property type="match status" value="1"/>
</dbReference>
<keyword evidence="8" id="KW-0028">Amino-acid biosynthesis</keyword>
<dbReference type="AlphaFoldDB" id="A0A562V7Y0"/>
<keyword evidence="7 8" id="KW-0456">Lyase</keyword>
<name>A0A562V7Y0_9BACT</name>
<dbReference type="GO" id="GO:0009073">
    <property type="term" value="P:aromatic amino acid family biosynthetic process"/>
    <property type="evidence" value="ECO:0007669"/>
    <property type="project" value="UniProtKB-KW"/>
</dbReference>